<evidence type="ECO:0000256" key="1">
    <source>
        <dbReference type="SAM" id="MobiDB-lite"/>
    </source>
</evidence>
<sequence>MLSDDPKSDRKTSQNGPPHFPFEEPPFRLSMGLVKIITEEWFEIFDLQEREFQMKEKRRLLADHHDDIFMAMPSSSAASTETLNLMLKHLPSTRPDLYERNRETIRLKSHSNFQEKEWSTNLKKNTMHPLDLAARLVQEDLIIMLPPGSKNHKISKGWWLAAGSVAFPSRWSLKEKFNQPMDIIHAPVPFYKEQIQTTVNNFFDQMPRDEIYARRNWSLYDNSSLRHDGTEQPNKITVKKIDSNNAGEHLWLRVERQTIRKLKGTGAILFTIRIHLRQLKHIVSFDG</sequence>
<feature type="region of interest" description="Disordered" evidence="1">
    <location>
        <begin position="1"/>
        <end position="24"/>
    </location>
</feature>
<proteinExistence type="predicted"/>
<dbReference type="AlphaFoldDB" id="A0A381ZPQ5"/>
<reference evidence="2" key="1">
    <citation type="submission" date="2018-05" db="EMBL/GenBank/DDBJ databases">
        <authorList>
            <person name="Lanie J.A."/>
            <person name="Ng W.-L."/>
            <person name="Kazmierczak K.M."/>
            <person name="Andrzejewski T.M."/>
            <person name="Davidsen T.M."/>
            <person name="Wayne K.J."/>
            <person name="Tettelin H."/>
            <person name="Glass J.I."/>
            <person name="Rusch D."/>
            <person name="Podicherti R."/>
            <person name="Tsui H.-C.T."/>
            <person name="Winkler M.E."/>
        </authorList>
    </citation>
    <scope>NUCLEOTIDE SEQUENCE</scope>
</reference>
<organism evidence="2">
    <name type="scientific">marine metagenome</name>
    <dbReference type="NCBI Taxonomy" id="408172"/>
    <lineage>
        <taxon>unclassified sequences</taxon>
        <taxon>metagenomes</taxon>
        <taxon>ecological metagenomes</taxon>
    </lineage>
</organism>
<accession>A0A381ZPQ5</accession>
<evidence type="ECO:0008006" key="3">
    <source>
        <dbReference type="Google" id="ProtNLM"/>
    </source>
</evidence>
<gene>
    <name evidence="2" type="ORF">METZ01_LOCUS144142</name>
</gene>
<dbReference type="InterPro" id="IPR021848">
    <property type="entry name" value="HODM_asu-like"/>
</dbReference>
<name>A0A381ZPQ5_9ZZZZ</name>
<feature type="compositionally biased region" description="Basic and acidic residues" evidence="1">
    <location>
        <begin position="1"/>
        <end position="12"/>
    </location>
</feature>
<dbReference type="Pfam" id="PF11927">
    <property type="entry name" value="HODM_asu-like"/>
    <property type="match status" value="1"/>
</dbReference>
<dbReference type="EMBL" id="UINC01022189">
    <property type="protein sequence ID" value="SVA91288.1"/>
    <property type="molecule type" value="Genomic_DNA"/>
</dbReference>
<evidence type="ECO:0000313" key="2">
    <source>
        <dbReference type="EMBL" id="SVA91288.1"/>
    </source>
</evidence>
<feature type="non-terminal residue" evidence="2">
    <location>
        <position position="287"/>
    </location>
</feature>
<protein>
    <recommendedName>
        <fullName evidence="3">DUF3445 domain-containing protein</fullName>
    </recommendedName>
</protein>